<organism evidence="1 2">
    <name type="scientific">Phytophthora infestans (strain T30-4)</name>
    <name type="common">Potato late blight agent</name>
    <dbReference type="NCBI Taxonomy" id="403677"/>
    <lineage>
        <taxon>Eukaryota</taxon>
        <taxon>Sar</taxon>
        <taxon>Stramenopiles</taxon>
        <taxon>Oomycota</taxon>
        <taxon>Peronosporomycetes</taxon>
        <taxon>Peronosporales</taxon>
        <taxon>Peronosporaceae</taxon>
        <taxon>Phytophthora</taxon>
    </lineage>
</organism>
<dbReference type="GeneID" id="9466176"/>
<dbReference type="RefSeq" id="XP_002905499.1">
    <property type="nucleotide sequence ID" value="XM_002905453.1"/>
</dbReference>
<accession>D0N211</accession>
<dbReference type="EMBL" id="DS028123">
    <property type="protein sequence ID" value="EEY68340.1"/>
    <property type="molecule type" value="Genomic_DNA"/>
</dbReference>
<dbReference type="KEGG" id="pif:PITG_04779"/>
<dbReference type="AlphaFoldDB" id="D0N211"/>
<keyword evidence="2" id="KW-1185">Reference proteome</keyword>
<dbReference type="Proteomes" id="UP000006643">
    <property type="component" value="Unassembled WGS sequence"/>
</dbReference>
<dbReference type="HOGENOM" id="CLU_2311646_0_0_1"/>
<reference evidence="2" key="1">
    <citation type="journal article" date="2009" name="Nature">
        <title>Genome sequence and analysis of the Irish potato famine pathogen Phytophthora infestans.</title>
        <authorList>
            <consortium name="The Broad Institute Genome Sequencing Platform"/>
            <person name="Haas B.J."/>
            <person name="Kamoun S."/>
            <person name="Zody M.C."/>
            <person name="Jiang R.H."/>
            <person name="Handsaker R.E."/>
            <person name="Cano L.M."/>
            <person name="Grabherr M."/>
            <person name="Kodira C.D."/>
            <person name="Raffaele S."/>
            <person name="Torto-Alalibo T."/>
            <person name="Bozkurt T.O."/>
            <person name="Ah-Fong A.M."/>
            <person name="Alvarado L."/>
            <person name="Anderson V.L."/>
            <person name="Armstrong M.R."/>
            <person name="Avrova A."/>
            <person name="Baxter L."/>
            <person name="Beynon J."/>
            <person name="Boevink P.C."/>
            <person name="Bollmann S.R."/>
            <person name="Bos J.I."/>
            <person name="Bulone V."/>
            <person name="Cai G."/>
            <person name="Cakir C."/>
            <person name="Carrington J.C."/>
            <person name="Chawner M."/>
            <person name="Conti L."/>
            <person name="Costanzo S."/>
            <person name="Ewan R."/>
            <person name="Fahlgren N."/>
            <person name="Fischbach M.A."/>
            <person name="Fugelstad J."/>
            <person name="Gilroy E.M."/>
            <person name="Gnerre S."/>
            <person name="Green P.J."/>
            <person name="Grenville-Briggs L.J."/>
            <person name="Griffith J."/>
            <person name="Grunwald N.J."/>
            <person name="Horn K."/>
            <person name="Horner N.R."/>
            <person name="Hu C.H."/>
            <person name="Huitema E."/>
            <person name="Jeong D.H."/>
            <person name="Jones A.M."/>
            <person name="Jones J.D."/>
            <person name="Jones R.W."/>
            <person name="Karlsson E.K."/>
            <person name="Kunjeti S.G."/>
            <person name="Lamour K."/>
            <person name="Liu Z."/>
            <person name="Ma L."/>
            <person name="Maclean D."/>
            <person name="Chibucos M.C."/>
            <person name="McDonald H."/>
            <person name="McWalters J."/>
            <person name="Meijer H.J."/>
            <person name="Morgan W."/>
            <person name="Morris P.F."/>
            <person name="Munro C.A."/>
            <person name="O'Neill K."/>
            <person name="Ospina-Giraldo M."/>
            <person name="Pinzon A."/>
            <person name="Pritchard L."/>
            <person name="Ramsahoye B."/>
            <person name="Ren Q."/>
            <person name="Restrepo S."/>
            <person name="Roy S."/>
            <person name="Sadanandom A."/>
            <person name="Savidor A."/>
            <person name="Schornack S."/>
            <person name="Schwartz D.C."/>
            <person name="Schumann U.D."/>
            <person name="Schwessinger B."/>
            <person name="Seyer L."/>
            <person name="Sharpe T."/>
            <person name="Silvar C."/>
            <person name="Song J."/>
            <person name="Studholme D.J."/>
            <person name="Sykes S."/>
            <person name="Thines M."/>
            <person name="van de Vondervoort P.J."/>
            <person name="Phuntumart V."/>
            <person name="Wawra S."/>
            <person name="Weide R."/>
            <person name="Win J."/>
            <person name="Young C."/>
            <person name="Zhou S."/>
            <person name="Fry W."/>
            <person name="Meyers B.C."/>
            <person name="van West P."/>
            <person name="Ristaino J."/>
            <person name="Govers F."/>
            <person name="Birch P.R."/>
            <person name="Whisson S.C."/>
            <person name="Judelson H.S."/>
            <person name="Nusbaum C."/>
        </authorList>
    </citation>
    <scope>NUCLEOTIDE SEQUENCE [LARGE SCALE GENOMIC DNA]</scope>
    <source>
        <strain evidence="2">T30-4</strain>
    </source>
</reference>
<gene>
    <name evidence="1" type="ORF">PITG_04779</name>
</gene>
<proteinExistence type="predicted"/>
<evidence type="ECO:0000313" key="1">
    <source>
        <dbReference type="EMBL" id="EEY68340.1"/>
    </source>
</evidence>
<protein>
    <submittedName>
        <fullName evidence="1">Uncharacterized protein</fullName>
    </submittedName>
</protein>
<name>D0N211_PHYIT</name>
<dbReference type="InParanoid" id="D0N211"/>
<dbReference type="VEuPathDB" id="FungiDB:PITG_04779"/>
<sequence>MDRKKTIKDRLNDVEESLDNIARSGLAQGCSFGLLAHEFNDVSCRKPYRERHPWRNTKDSTSVQLDHRAWSGDWKWSQLHKWMDASIIQLVFGIRKVGIE</sequence>
<evidence type="ECO:0000313" key="2">
    <source>
        <dbReference type="Proteomes" id="UP000006643"/>
    </source>
</evidence>
<dbReference type="OrthoDB" id="125026at2759"/>